<feature type="transmembrane region" description="Helical" evidence="1">
    <location>
        <begin position="109"/>
        <end position="130"/>
    </location>
</feature>
<dbReference type="Proteomes" id="UP000185746">
    <property type="component" value="Chromosome"/>
</dbReference>
<evidence type="ECO:0000313" key="3">
    <source>
        <dbReference type="Proteomes" id="UP000185746"/>
    </source>
</evidence>
<dbReference type="EMBL" id="CP017560">
    <property type="protein sequence ID" value="AOV07986.1"/>
    <property type="molecule type" value="Genomic_DNA"/>
</dbReference>
<keyword evidence="1" id="KW-1133">Transmembrane helix</keyword>
<evidence type="ECO:0000256" key="1">
    <source>
        <dbReference type="SAM" id="Phobius"/>
    </source>
</evidence>
<keyword evidence="3" id="KW-1185">Reference proteome</keyword>
<feature type="transmembrane region" description="Helical" evidence="1">
    <location>
        <begin position="77"/>
        <end position="97"/>
    </location>
</feature>
<dbReference type="AlphaFoldDB" id="A0A1D8JH10"/>
<feature type="transmembrane region" description="Helical" evidence="1">
    <location>
        <begin position="137"/>
        <end position="159"/>
    </location>
</feature>
<accession>A0A1D8JH10</accession>
<dbReference type="KEGG" id="surl:BI350_10865"/>
<reference evidence="2 3" key="1">
    <citation type="submission" date="2016-09" db="EMBL/GenBank/DDBJ databases">
        <title>Complete genome sequence of the Lysinibacillus sphaericus LMG 22257, a specie of Bacillus with ureolytic activity that can effectively biodeposit calcium carbonate.</title>
        <authorList>
            <person name="Yan W."/>
        </authorList>
    </citation>
    <scope>NUCLEOTIDE SEQUENCE [LARGE SCALE GENOMIC DNA]</scope>
    <source>
        <strain evidence="2 3">LMG 22257</strain>
    </source>
</reference>
<organism evidence="2 3">
    <name type="scientific">Sporosarcina ureilytica</name>
    <dbReference type="NCBI Taxonomy" id="298596"/>
    <lineage>
        <taxon>Bacteria</taxon>
        <taxon>Bacillati</taxon>
        <taxon>Bacillota</taxon>
        <taxon>Bacilli</taxon>
        <taxon>Bacillales</taxon>
        <taxon>Caryophanaceae</taxon>
        <taxon>Sporosarcina</taxon>
    </lineage>
</organism>
<keyword evidence="1" id="KW-0812">Transmembrane</keyword>
<name>A0A1D8JH10_9BACL</name>
<evidence type="ECO:0000313" key="2">
    <source>
        <dbReference type="EMBL" id="AOV07986.1"/>
    </source>
</evidence>
<proteinExistence type="predicted"/>
<sequence>MNHDQKIHLLAQELIPVINDLDNEPKKIILDHMKDCAACKDLYSNTLEFEENMPALNPPDDIEVKPLKKLVQFNTGLKLLLVAIRGLILFYILYTSIRFSGTDLIDLSFVQPAIFLFYTPAVIFLLIFTFTFFNKKWLWGSLVTDLFIILFLGKVLQFFF</sequence>
<gene>
    <name evidence="2" type="ORF">BI350_10865</name>
</gene>
<evidence type="ECO:0008006" key="4">
    <source>
        <dbReference type="Google" id="ProtNLM"/>
    </source>
</evidence>
<keyword evidence="1" id="KW-0472">Membrane</keyword>
<dbReference type="RefSeq" id="WP_075528134.1">
    <property type="nucleotide sequence ID" value="NZ_CP017560.1"/>
</dbReference>
<protein>
    <recommendedName>
        <fullName evidence="4">Zinc-finger domain-containing protein</fullName>
    </recommendedName>
</protein>